<keyword evidence="6" id="KW-1185">Reference proteome</keyword>
<dbReference type="Gene3D" id="1.20.120.530">
    <property type="entry name" value="GntR ligand-binding domain-like"/>
    <property type="match status" value="1"/>
</dbReference>
<keyword evidence="3" id="KW-0804">Transcription</keyword>
<dbReference type="GO" id="GO:0003677">
    <property type="term" value="F:DNA binding"/>
    <property type="evidence" value="ECO:0007669"/>
    <property type="project" value="UniProtKB-KW"/>
</dbReference>
<dbReference type="Gene3D" id="1.10.10.10">
    <property type="entry name" value="Winged helix-like DNA-binding domain superfamily/Winged helix DNA-binding domain"/>
    <property type="match status" value="1"/>
</dbReference>
<dbReference type="InterPro" id="IPR011711">
    <property type="entry name" value="GntR_C"/>
</dbReference>
<dbReference type="PANTHER" id="PTHR43537:SF5">
    <property type="entry name" value="UXU OPERON TRANSCRIPTIONAL REGULATOR"/>
    <property type="match status" value="1"/>
</dbReference>
<dbReference type="SUPFAM" id="SSF48008">
    <property type="entry name" value="GntR ligand-binding domain-like"/>
    <property type="match status" value="1"/>
</dbReference>
<dbReference type="SUPFAM" id="SSF46785">
    <property type="entry name" value="Winged helix' DNA-binding domain"/>
    <property type="match status" value="1"/>
</dbReference>
<dbReference type="SMART" id="SM00895">
    <property type="entry name" value="FCD"/>
    <property type="match status" value="1"/>
</dbReference>
<dbReference type="EMBL" id="SNVJ01000001">
    <property type="protein sequence ID" value="MXP62086.1"/>
    <property type="molecule type" value="Genomic_DNA"/>
</dbReference>
<dbReference type="PANTHER" id="PTHR43537">
    <property type="entry name" value="TRANSCRIPTIONAL REGULATOR, GNTR FAMILY"/>
    <property type="match status" value="1"/>
</dbReference>
<reference evidence="5 6" key="1">
    <citation type="submission" date="2019-03" db="EMBL/GenBank/DDBJ databases">
        <title>Roseomonas sp. a novel Roseomonas species isolated from Sea whip Gorgonian.</title>
        <authorList>
            <person name="Li F."/>
            <person name="Pan X."/>
            <person name="Huang S."/>
            <person name="Li Z."/>
            <person name="Meng B."/>
        </authorList>
    </citation>
    <scope>NUCLEOTIDE SEQUENCE [LARGE SCALE GENOMIC DNA]</scope>
    <source>
        <strain evidence="5 6">M0104</strain>
    </source>
</reference>
<protein>
    <submittedName>
        <fullName evidence="5">FCD domain-containing protein</fullName>
    </submittedName>
</protein>
<dbReference type="AlphaFoldDB" id="A0A845B7L4"/>
<dbReference type="InterPro" id="IPR000524">
    <property type="entry name" value="Tscrpt_reg_HTH_GntR"/>
</dbReference>
<proteinExistence type="predicted"/>
<dbReference type="InterPro" id="IPR036388">
    <property type="entry name" value="WH-like_DNA-bd_sf"/>
</dbReference>
<accession>A0A845B7L4</accession>
<dbReference type="Pfam" id="PF00392">
    <property type="entry name" value="GntR"/>
    <property type="match status" value="1"/>
</dbReference>
<evidence type="ECO:0000256" key="3">
    <source>
        <dbReference type="ARBA" id="ARBA00023163"/>
    </source>
</evidence>
<feature type="domain" description="GntR C-terminal" evidence="4">
    <location>
        <begin position="171"/>
        <end position="296"/>
    </location>
</feature>
<dbReference type="Proteomes" id="UP000460715">
    <property type="component" value="Unassembled WGS sequence"/>
</dbReference>
<dbReference type="InterPro" id="IPR036390">
    <property type="entry name" value="WH_DNA-bd_sf"/>
</dbReference>
<name>A0A845B7L4_9PROT</name>
<comment type="caution">
    <text evidence="5">The sequence shown here is derived from an EMBL/GenBank/DDBJ whole genome shotgun (WGS) entry which is preliminary data.</text>
</comment>
<evidence type="ECO:0000256" key="1">
    <source>
        <dbReference type="ARBA" id="ARBA00023015"/>
    </source>
</evidence>
<evidence type="ECO:0000313" key="6">
    <source>
        <dbReference type="Proteomes" id="UP000460715"/>
    </source>
</evidence>
<evidence type="ECO:0000313" key="5">
    <source>
        <dbReference type="EMBL" id="MXP62086.1"/>
    </source>
</evidence>
<keyword evidence="1" id="KW-0805">Transcription regulation</keyword>
<gene>
    <name evidence="5" type="ORF">E0493_01800</name>
</gene>
<keyword evidence="2" id="KW-0238">DNA-binding</keyword>
<dbReference type="Pfam" id="PF07729">
    <property type="entry name" value="FCD"/>
    <property type="match status" value="1"/>
</dbReference>
<sequence length="313" mass="34123">MPAADPPGPFMSRPSAATLHRKLARAILAHLQAGAAQPGLRLTEAMLARAVGTSRAPVRGAIALLAERGVLGREERRLVLRRLPAPEEGAIPLDAEERTAERLYWRLARERLAGALPELLGTADLARRYDAPRGAVERMLQQVAGEGWIERSPAGGWRFLPLVEGQAGHSEAHRFRRAIEPAALLDPGFVLPAAVADRLRREQAALAARDPRGLGPREAFEANSGFHLALMQASNNRFFADAAQRLTRLRRLVGYVIAADQERLVGQFREHLAILERVEAGEMEAAAALMLRHLDAGHATRERLLASGVPDEA</sequence>
<evidence type="ECO:0000259" key="4">
    <source>
        <dbReference type="SMART" id="SM00895"/>
    </source>
</evidence>
<evidence type="ECO:0000256" key="2">
    <source>
        <dbReference type="ARBA" id="ARBA00023125"/>
    </source>
</evidence>
<dbReference type="InterPro" id="IPR008920">
    <property type="entry name" value="TF_FadR/GntR_C"/>
</dbReference>
<organism evidence="5 6">
    <name type="scientific">Teichococcus coralli</name>
    <dbReference type="NCBI Taxonomy" id="2545983"/>
    <lineage>
        <taxon>Bacteria</taxon>
        <taxon>Pseudomonadati</taxon>
        <taxon>Pseudomonadota</taxon>
        <taxon>Alphaproteobacteria</taxon>
        <taxon>Acetobacterales</taxon>
        <taxon>Roseomonadaceae</taxon>
        <taxon>Roseomonas</taxon>
    </lineage>
</organism>
<dbReference type="GO" id="GO:0003700">
    <property type="term" value="F:DNA-binding transcription factor activity"/>
    <property type="evidence" value="ECO:0007669"/>
    <property type="project" value="InterPro"/>
</dbReference>